<feature type="compositionally biased region" description="Basic and acidic residues" evidence="1">
    <location>
        <begin position="25"/>
        <end position="34"/>
    </location>
</feature>
<feature type="compositionally biased region" description="Basic and acidic residues" evidence="1">
    <location>
        <begin position="51"/>
        <end position="61"/>
    </location>
</feature>
<feature type="region of interest" description="Disordered" evidence="1">
    <location>
        <begin position="131"/>
        <end position="151"/>
    </location>
</feature>
<dbReference type="Proteomes" id="UP000663760">
    <property type="component" value="Chromosome 12"/>
</dbReference>
<reference evidence="2" key="1">
    <citation type="submission" date="2020-02" db="EMBL/GenBank/DDBJ databases">
        <authorList>
            <person name="Scholz U."/>
            <person name="Mascher M."/>
            <person name="Fiebig A."/>
        </authorList>
    </citation>
    <scope>NUCLEOTIDE SEQUENCE</scope>
</reference>
<keyword evidence="3" id="KW-1185">Reference proteome</keyword>
<dbReference type="EMBL" id="LR746275">
    <property type="protein sequence ID" value="CAA7406075.1"/>
    <property type="molecule type" value="Genomic_DNA"/>
</dbReference>
<gene>
    <name evidence="2" type="ORF">SI8410_12016753</name>
</gene>
<organism evidence="2 3">
    <name type="scientific">Spirodela intermedia</name>
    <name type="common">Intermediate duckweed</name>
    <dbReference type="NCBI Taxonomy" id="51605"/>
    <lineage>
        <taxon>Eukaryota</taxon>
        <taxon>Viridiplantae</taxon>
        <taxon>Streptophyta</taxon>
        <taxon>Embryophyta</taxon>
        <taxon>Tracheophyta</taxon>
        <taxon>Spermatophyta</taxon>
        <taxon>Magnoliopsida</taxon>
        <taxon>Liliopsida</taxon>
        <taxon>Araceae</taxon>
        <taxon>Lemnoideae</taxon>
        <taxon>Spirodela</taxon>
    </lineage>
</organism>
<evidence type="ECO:0000313" key="2">
    <source>
        <dbReference type="EMBL" id="CAA7406075.1"/>
    </source>
</evidence>
<sequence length="172" mass="19001">MVDLAFLKSGKKKVHPLGDGGGGGGREDTKKEPPRVTIRSAVAGLIHSKRPLKDGEESQRGEEEEDHQDESSDTDMSELGEEERAFFEDLRRVRKGELISAARVDLRRRSALSRLLSLIARKMMAPSHLRRGAGCGISTTRPSPAARKATPCRGEGALYEKTVLLGRRSRRR</sequence>
<feature type="compositionally biased region" description="Acidic residues" evidence="1">
    <location>
        <begin position="62"/>
        <end position="81"/>
    </location>
</feature>
<dbReference type="AlphaFoldDB" id="A0A7I8L9Y5"/>
<name>A0A7I8L9Y5_SPIIN</name>
<feature type="region of interest" description="Disordered" evidence="1">
    <location>
        <begin position="1"/>
        <end position="81"/>
    </location>
</feature>
<evidence type="ECO:0000313" key="3">
    <source>
        <dbReference type="Proteomes" id="UP000663760"/>
    </source>
</evidence>
<proteinExistence type="predicted"/>
<protein>
    <submittedName>
        <fullName evidence="2">Uncharacterized protein</fullName>
    </submittedName>
</protein>
<evidence type="ECO:0000256" key="1">
    <source>
        <dbReference type="SAM" id="MobiDB-lite"/>
    </source>
</evidence>
<accession>A0A7I8L9Y5</accession>